<dbReference type="PANTHER" id="PTHR36766">
    <property type="entry name" value="PLANT BROAD-SPECTRUM MILDEW RESISTANCE PROTEIN RPW8"/>
    <property type="match status" value="1"/>
</dbReference>
<dbReference type="InterPro" id="IPR036388">
    <property type="entry name" value="WH-like_DNA-bd_sf"/>
</dbReference>
<dbReference type="GO" id="GO:0043531">
    <property type="term" value="F:ADP binding"/>
    <property type="evidence" value="ECO:0007669"/>
    <property type="project" value="InterPro"/>
</dbReference>
<keyword evidence="3" id="KW-0611">Plant defense</keyword>
<dbReference type="Gene3D" id="1.10.8.430">
    <property type="entry name" value="Helical domain of apoptotic protease-activating factors"/>
    <property type="match status" value="1"/>
</dbReference>
<dbReference type="SUPFAM" id="SSF52540">
    <property type="entry name" value="P-loop containing nucleoside triphosphate hydrolases"/>
    <property type="match status" value="1"/>
</dbReference>
<dbReference type="GO" id="GO:0006952">
    <property type="term" value="P:defense response"/>
    <property type="evidence" value="ECO:0007669"/>
    <property type="project" value="UniProtKB-KW"/>
</dbReference>
<evidence type="ECO:0000256" key="3">
    <source>
        <dbReference type="ARBA" id="ARBA00022821"/>
    </source>
</evidence>
<evidence type="ECO:0000256" key="2">
    <source>
        <dbReference type="ARBA" id="ARBA00022737"/>
    </source>
</evidence>
<gene>
    <name evidence="5" type="ORF">PVL29_026509</name>
</gene>
<dbReference type="PRINTS" id="PR00364">
    <property type="entry name" value="DISEASERSIST"/>
</dbReference>
<reference evidence="5 6" key="1">
    <citation type="journal article" date="2023" name="BMC Biotechnol.">
        <title>Vitis rotundifolia cv Carlos genome sequencing.</title>
        <authorList>
            <person name="Huff M."/>
            <person name="Hulse-Kemp A."/>
            <person name="Scheffler B."/>
            <person name="Youngblood R."/>
            <person name="Simpson S."/>
            <person name="Babiker E."/>
            <person name="Staton M."/>
        </authorList>
    </citation>
    <scope>NUCLEOTIDE SEQUENCE [LARGE SCALE GENOMIC DNA]</scope>
    <source>
        <tissue evidence="5">Leaf</tissue>
    </source>
</reference>
<dbReference type="SUPFAM" id="SSF52058">
    <property type="entry name" value="L domain-like"/>
    <property type="match status" value="1"/>
</dbReference>
<evidence type="ECO:0000313" key="5">
    <source>
        <dbReference type="EMBL" id="KAJ9669979.1"/>
    </source>
</evidence>
<dbReference type="Proteomes" id="UP001168098">
    <property type="component" value="Unassembled WGS sequence"/>
</dbReference>
<dbReference type="InterPro" id="IPR042197">
    <property type="entry name" value="Apaf_helical"/>
</dbReference>
<dbReference type="InterPro" id="IPR032675">
    <property type="entry name" value="LRR_dom_sf"/>
</dbReference>
<dbReference type="EMBL" id="JARBHA010000020">
    <property type="protein sequence ID" value="KAJ9669979.1"/>
    <property type="molecule type" value="Genomic_DNA"/>
</dbReference>
<dbReference type="InterPro" id="IPR002182">
    <property type="entry name" value="NB-ARC"/>
</dbReference>
<dbReference type="Gene3D" id="3.40.50.300">
    <property type="entry name" value="P-loop containing nucleotide triphosphate hydrolases"/>
    <property type="match status" value="1"/>
</dbReference>
<dbReference type="InterPro" id="IPR003593">
    <property type="entry name" value="AAA+_ATPase"/>
</dbReference>
<protein>
    <recommendedName>
        <fullName evidence="4">RPW8 domain-containing protein</fullName>
    </recommendedName>
</protein>
<dbReference type="FunFam" id="3.40.50.300:FF:003793">
    <property type="entry name" value="Probable disease resistance protein At5g66900"/>
    <property type="match status" value="1"/>
</dbReference>
<dbReference type="SMART" id="SM00382">
    <property type="entry name" value="AAA"/>
    <property type="match status" value="1"/>
</dbReference>
<dbReference type="AlphaFoldDB" id="A0AA38YGE9"/>
<comment type="similarity">
    <text evidence="1">Belongs to the disease resistance NB-LRR family.</text>
</comment>
<dbReference type="Gene3D" id="3.80.10.10">
    <property type="entry name" value="Ribonuclease Inhibitor"/>
    <property type="match status" value="1"/>
</dbReference>
<evidence type="ECO:0000259" key="4">
    <source>
        <dbReference type="PROSITE" id="PS51153"/>
    </source>
</evidence>
<dbReference type="Pfam" id="PF05659">
    <property type="entry name" value="RPW8"/>
    <property type="match status" value="1"/>
</dbReference>
<dbReference type="InterPro" id="IPR008808">
    <property type="entry name" value="Powdery_mildew-R_dom"/>
</dbReference>
<keyword evidence="6" id="KW-1185">Reference proteome</keyword>
<dbReference type="PANTHER" id="PTHR36766:SF3">
    <property type="entry name" value="RPW8 DOMAIN-CONTAINING PROTEIN"/>
    <property type="match status" value="1"/>
</dbReference>
<sequence length="801" mass="90766">MALELIGGTVVETLIGELIKAILDEGKKAAEFQSVFDRLQSTLISIGPTIQEIERLNKESDRSKETEQLVRMLKEGKELIQKCSKVTWWHYHKKWKYSNKLLDLDESLLRFFQVDMAVQGFRDIKEIRLGQRDPYHFKLGPCQAPDPPSLTVGLDIPLQELKMRLFRDDASVIVVSAPGGCGKTTLAKMLCHDHQVKENFKNNIFYVTVSKAFNLNAIVQSLFQHNGHGVPDFQNDEDAVNQLEQLLKQIAPAPTLLVLDDVWSGSESLLDNFVFEMPKYKILVTSRFEFPRFGSTYKLPLLKDEDAMTLFRSSAFQQDGRSYMPDEDLVEKIVEGCKGFPLALRVVGRSLCGQPAEAWESRVLTWSNGQSIFSSDSDLLLCLQSSLDALADKGILKECFMDLGSFPEDQKIPATALIDMWEELYKLHTGGVFAINNLQELSFRNLLTLVDARKDESDVDGCYNDTYVMLHDLLRELAIYQSSQEPIEQRKRLIVDLSGGKVPNWWTQANQQHFGARLLSISTDELFSSSWCNIQTPEVEALILNFQSKENYTLPEFMKQMEKLKVLVLTNNGPSPAQLINFSVLGSLPSLKRIRLEQVRIPPLCNTTAEFKNLEKISLVMCKISEALSNRSIQISNLFPNLVELNIDYCNDLVELLEGLCDLVELKKLSISNCPKLSALPKGIGKLGNLDVLRLRDCVKLSGLPDSIGRLRKLSILDISGCLQIKEIPKQMGELCNLRKIHMRECWSLCKSELPASVMNLVGLKKVICDTETAKLWEPFEYHLKNLRISVPEENINLNWL</sequence>
<name>A0AA38YGE9_VITRO</name>
<dbReference type="Pfam" id="PF23598">
    <property type="entry name" value="LRR_14"/>
    <property type="match status" value="1"/>
</dbReference>
<dbReference type="PROSITE" id="PS51153">
    <property type="entry name" value="RPW8"/>
    <property type="match status" value="1"/>
</dbReference>
<dbReference type="Gene3D" id="1.10.10.10">
    <property type="entry name" value="Winged helix-like DNA-binding domain superfamily/Winged helix DNA-binding domain"/>
    <property type="match status" value="1"/>
</dbReference>
<proteinExistence type="inferred from homology"/>
<accession>A0AA38YGE9</accession>
<evidence type="ECO:0000313" key="6">
    <source>
        <dbReference type="Proteomes" id="UP001168098"/>
    </source>
</evidence>
<dbReference type="InterPro" id="IPR055414">
    <property type="entry name" value="LRR_R13L4/SHOC2-like"/>
</dbReference>
<dbReference type="Pfam" id="PF00931">
    <property type="entry name" value="NB-ARC"/>
    <property type="match status" value="1"/>
</dbReference>
<feature type="domain" description="RPW8" evidence="4">
    <location>
        <begin position="1"/>
        <end position="150"/>
    </location>
</feature>
<organism evidence="5 6">
    <name type="scientific">Vitis rotundifolia</name>
    <name type="common">Muscadine grape</name>
    <dbReference type="NCBI Taxonomy" id="103349"/>
    <lineage>
        <taxon>Eukaryota</taxon>
        <taxon>Viridiplantae</taxon>
        <taxon>Streptophyta</taxon>
        <taxon>Embryophyta</taxon>
        <taxon>Tracheophyta</taxon>
        <taxon>Spermatophyta</taxon>
        <taxon>Magnoliopsida</taxon>
        <taxon>eudicotyledons</taxon>
        <taxon>Gunneridae</taxon>
        <taxon>Pentapetalae</taxon>
        <taxon>rosids</taxon>
        <taxon>Vitales</taxon>
        <taxon>Vitaceae</taxon>
        <taxon>Viteae</taxon>
        <taxon>Vitis</taxon>
    </lineage>
</organism>
<keyword evidence="2" id="KW-0677">Repeat</keyword>
<dbReference type="InterPro" id="IPR027417">
    <property type="entry name" value="P-loop_NTPase"/>
</dbReference>
<comment type="caution">
    <text evidence="5">The sequence shown here is derived from an EMBL/GenBank/DDBJ whole genome shotgun (WGS) entry which is preliminary data.</text>
</comment>
<evidence type="ECO:0000256" key="1">
    <source>
        <dbReference type="ARBA" id="ARBA00008894"/>
    </source>
</evidence>